<reference evidence="2" key="1">
    <citation type="journal article" date="2022" name="New Phytol.">
        <title>Evolutionary transition to the ectomycorrhizal habit in the genomes of a hyperdiverse lineage of mushroom-forming fungi.</title>
        <authorList>
            <person name="Looney B."/>
            <person name="Miyauchi S."/>
            <person name="Morin E."/>
            <person name="Drula E."/>
            <person name="Courty P.E."/>
            <person name="Kohler A."/>
            <person name="Kuo A."/>
            <person name="LaButti K."/>
            <person name="Pangilinan J."/>
            <person name="Lipzen A."/>
            <person name="Riley R."/>
            <person name="Andreopoulos W."/>
            <person name="He G."/>
            <person name="Johnson J."/>
            <person name="Nolan M."/>
            <person name="Tritt A."/>
            <person name="Barry K.W."/>
            <person name="Grigoriev I.V."/>
            <person name="Nagy L.G."/>
            <person name="Hibbett D."/>
            <person name="Henrissat B."/>
            <person name="Matheny P.B."/>
            <person name="Labbe J."/>
            <person name="Martin F.M."/>
        </authorList>
    </citation>
    <scope>NUCLEOTIDE SEQUENCE</scope>
    <source>
        <strain evidence="2">BPL690</strain>
    </source>
</reference>
<dbReference type="EMBL" id="WTXG01000061">
    <property type="protein sequence ID" value="KAI0295154.1"/>
    <property type="molecule type" value="Genomic_DNA"/>
</dbReference>
<name>A0AAD4M048_9AGAM</name>
<feature type="domain" description="Fungal STAND N-terminal Goodbye" evidence="1">
    <location>
        <begin position="20"/>
        <end position="144"/>
    </location>
</feature>
<evidence type="ECO:0000313" key="2">
    <source>
        <dbReference type="EMBL" id="KAI0295154.1"/>
    </source>
</evidence>
<dbReference type="Pfam" id="PF17109">
    <property type="entry name" value="Goodbye"/>
    <property type="match status" value="1"/>
</dbReference>
<dbReference type="Proteomes" id="UP001203297">
    <property type="component" value="Unassembled WGS sequence"/>
</dbReference>
<evidence type="ECO:0000313" key="3">
    <source>
        <dbReference type="Proteomes" id="UP001203297"/>
    </source>
</evidence>
<dbReference type="AlphaFoldDB" id="A0AAD4M048"/>
<feature type="non-terminal residue" evidence="2">
    <location>
        <position position="1"/>
    </location>
</feature>
<proteinExistence type="predicted"/>
<dbReference type="PANTHER" id="PTHR10039">
    <property type="entry name" value="AMELOGENIN"/>
    <property type="match status" value="1"/>
</dbReference>
<dbReference type="InterPro" id="IPR031350">
    <property type="entry name" value="Goodbye_dom"/>
</dbReference>
<evidence type="ECO:0000259" key="1">
    <source>
        <dbReference type="Pfam" id="PF17109"/>
    </source>
</evidence>
<dbReference type="PANTHER" id="PTHR10039:SF15">
    <property type="entry name" value="NACHT DOMAIN-CONTAINING PROTEIN"/>
    <property type="match status" value="1"/>
</dbReference>
<gene>
    <name evidence="2" type="ORF">B0F90DRAFT_1638316</name>
</gene>
<organism evidence="2 3">
    <name type="scientific">Multifurca ochricompacta</name>
    <dbReference type="NCBI Taxonomy" id="376703"/>
    <lineage>
        <taxon>Eukaryota</taxon>
        <taxon>Fungi</taxon>
        <taxon>Dikarya</taxon>
        <taxon>Basidiomycota</taxon>
        <taxon>Agaricomycotina</taxon>
        <taxon>Agaricomycetes</taxon>
        <taxon>Russulales</taxon>
        <taxon>Russulaceae</taxon>
        <taxon>Multifurca</taxon>
    </lineage>
</organism>
<comment type="caution">
    <text evidence="2">The sequence shown here is derived from an EMBL/GenBank/DDBJ whole genome shotgun (WGS) entry which is preliminary data.</text>
</comment>
<accession>A0AAD4M048</accession>
<protein>
    <recommendedName>
        <fullName evidence="1">Fungal STAND N-terminal Goodbye domain-containing protein</fullName>
    </recommendedName>
</protein>
<keyword evidence="3" id="KW-1185">Reference proteome</keyword>
<sequence>MSNTRNASNGVSSSTFLSVFDAASKEYKKKTGQDLHAHPFAAELNSCDSPDAVLGVFQKQADVLDGIRKGDEGLVKWLNPIVHILYLFSGTLGEGVGLTFSPAKTIFTGIGVLLTVAKDVTASYEVLADLFERIESFLSRLKIYSGVPLTAEMTKMLGKIMAEVLCILSLATKEMKQRRIKSLMKRLVGRTDVEDALQRLDKLTLEELRMVVAKNLEVAYGVDGNVKAIKTATGSDARSLLSSILTRLCEQSNHCWNILSHLYFTHLNGSQQPSEGTLAQCLKEMLNTPGQPGIFLCPLDKLFILSFRFRWVFCQLDTLRRCIPASIRLALDELPVTLDETYERTLVGIPEEKWEHAHRLFQCLIGSVRPLRVDELAEIFAIQFDQGESCKLLAGWRPEDAEDAVLSACSSLIAVVESEDSRVVQFSHFSVKEFLISNRLAIRGVKNASRYHIPLEPAHTILARACLTILLNLDDQVDKDGLKNFPLAFYAAENWVDH</sequence>